<dbReference type="FunFam" id="3.40.50.2000:FF:000036">
    <property type="entry name" value="Alpha,alpha-trehalose-phosphate synthase subunit Tps2"/>
    <property type="match status" value="1"/>
</dbReference>
<dbReference type="GO" id="GO:0005992">
    <property type="term" value="P:trehalose biosynthetic process"/>
    <property type="evidence" value="ECO:0007669"/>
    <property type="project" value="InterPro"/>
</dbReference>
<dbReference type="InterPro" id="IPR036412">
    <property type="entry name" value="HAD-like_sf"/>
</dbReference>
<dbReference type="GO" id="GO:0005946">
    <property type="term" value="C:alpha,alpha-trehalose-phosphate synthase complex (UDP-forming)"/>
    <property type="evidence" value="ECO:0007669"/>
    <property type="project" value="TreeGrafter"/>
</dbReference>
<comment type="caution">
    <text evidence="3">The sequence shown here is derived from an EMBL/GenBank/DDBJ whole genome shotgun (WGS) entry which is preliminary data.</text>
</comment>
<evidence type="ECO:0000313" key="3">
    <source>
        <dbReference type="EMBL" id="TPX45936.1"/>
    </source>
</evidence>
<name>A0A507D385_9FUNG</name>
<feature type="compositionally biased region" description="Polar residues" evidence="2">
    <location>
        <begin position="896"/>
        <end position="924"/>
    </location>
</feature>
<feature type="region of interest" description="Disordered" evidence="2">
    <location>
        <begin position="63"/>
        <end position="93"/>
    </location>
</feature>
<dbReference type="OrthoDB" id="755951at2759"/>
<feature type="compositionally biased region" description="Low complexity" evidence="2">
    <location>
        <begin position="797"/>
        <end position="812"/>
    </location>
</feature>
<dbReference type="Proteomes" id="UP000317494">
    <property type="component" value="Unassembled WGS sequence"/>
</dbReference>
<dbReference type="EMBL" id="QEAM01000121">
    <property type="protein sequence ID" value="TPX45936.1"/>
    <property type="molecule type" value="Genomic_DNA"/>
</dbReference>
<accession>A0A507D385</accession>
<gene>
    <name evidence="3" type="ORF">SeLEV6574_g03533</name>
    <name evidence="4" type="ORF">SeMB42_g00066</name>
</gene>
<dbReference type="STRING" id="286115.A0A507D385"/>
<dbReference type="Pfam" id="PF00982">
    <property type="entry name" value="Glyco_transf_20"/>
    <property type="match status" value="1"/>
</dbReference>
<dbReference type="PANTHER" id="PTHR10788:SF15">
    <property type="entry name" value="TREHALOSE SYNTHASE COMPLEX REGULATORY SUBUNIT TPS3-RELATED"/>
    <property type="match status" value="1"/>
</dbReference>
<feature type="region of interest" description="Disordered" evidence="2">
    <location>
        <begin position="1"/>
        <end position="38"/>
    </location>
</feature>
<dbReference type="SUPFAM" id="SSF56784">
    <property type="entry name" value="HAD-like"/>
    <property type="match status" value="1"/>
</dbReference>
<feature type="region of interest" description="Disordered" evidence="2">
    <location>
        <begin position="984"/>
        <end position="1042"/>
    </location>
</feature>
<protein>
    <submittedName>
        <fullName evidence="3">Uncharacterized protein</fullName>
    </submittedName>
</protein>
<dbReference type="InterPro" id="IPR003337">
    <property type="entry name" value="Trehalose_PPase"/>
</dbReference>
<dbReference type="VEuPathDB" id="FungiDB:SeMB42_g00066"/>
<evidence type="ECO:0000313" key="5">
    <source>
        <dbReference type="Proteomes" id="UP000317494"/>
    </source>
</evidence>
<dbReference type="CDD" id="cd03788">
    <property type="entry name" value="GT20_TPS"/>
    <property type="match status" value="1"/>
</dbReference>
<dbReference type="InterPro" id="IPR001830">
    <property type="entry name" value="Glyco_trans_20"/>
</dbReference>
<dbReference type="PANTHER" id="PTHR10788">
    <property type="entry name" value="TREHALOSE-6-PHOSPHATE SYNTHASE"/>
    <property type="match status" value="1"/>
</dbReference>
<dbReference type="InterPro" id="IPR023214">
    <property type="entry name" value="HAD_sf"/>
</dbReference>
<keyword evidence="5" id="KW-1185">Reference proteome</keyword>
<organism evidence="3 6">
    <name type="scientific">Synchytrium endobioticum</name>
    <dbReference type="NCBI Taxonomy" id="286115"/>
    <lineage>
        <taxon>Eukaryota</taxon>
        <taxon>Fungi</taxon>
        <taxon>Fungi incertae sedis</taxon>
        <taxon>Chytridiomycota</taxon>
        <taxon>Chytridiomycota incertae sedis</taxon>
        <taxon>Chytridiomycetes</taxon>
        <taxon>Synchytriales</taxon>
        <taxon>Synchytriaceae</taxon>
        <taxon>Synchytrium</taxon>
    </lineage>
</organism>
<feature type="compositionally biased region" description="Polar residues" evidence="2">
    <location>
        <begin position="1020"/>
        <end position="1040"/>
    </location>
</feature>
<feature type="compositionally biased region" description="Basic and acidic residues" evidence="2">
    <location>
        <begin position="1"/>
        <end position="14"/>
    </location>
</feature>
<evidence type="ECO:0000313" key="6">
    <source>
        <dbReference type="Proteomes" id="UP000320475"/>
    </source>
</evidence>
<dbReference type="GO" id="GO:0004805">
    <property type="term" value="F:trehalose-phosphatase activity"/>
    <property type="evidence" value="ECO:0007669"/>
    <property type="project" value="TreeGrafter"/>
</dbReference>
<dbReference type="Gene3D" id="3.40.50.1000">
    <property type="entry name" value="HAD superfamily/HAD-like"/>
    <property type="match status" value="2"/>
</dbReference>
<dbReference type="Proteomes" id="UP000320475">
    <property type="component" value="Unassembled WGS sequence"/>
</dbReference>
<dbReference type="Pfam" id="PF02358">
    <property type="entry name" value="Trehalose_PPase"/>
    <property type="match status" value="1"/>
</dbReference>
<feature type="compositionally biased region" description="Basic residues" evidence="2">
    <location>
        <begin position="785"/>
        <end position="794"/>
    </location>
</feature>
<dbReference type="SUPFAM" id="SSF53756">
    <property type="entry name" value="UDP-Glycosyltransferase/glycogen phosphorylase"/>
    <property type="match status" value="1"/>
</dbReference>
<dbReference type="GO" id="GO:0005829">
    <property type="term" value="C:cytosol"/>
    <property type="evidence" value="ECO:0007669"/>
    <property type="project" value="TreeGrafter"/>
</dbReference>
<comment type="similarity">
    <text evidence="1">In the N-terminal section; belongs to the glycosyltransferase 20 family.</text>
</comment>
<evidence type="ECO:0000256" key="2">
    <source>
        <dbReference type="SAM" id="MobiDB-lite"/>
    </source>
</evidence>
<dbReference type="GO" id="GO:0003825">
    <property type="term" value="F:alpha,alpha-trehalose-phosphate synthase (UDP-forming) activity"/>
    <property type="evidence" value="ECO:0007669"/>
    <property type="project" value="TreeGrafter"/>
</dbReference>
<evidence type="ECO:0000256" key="1">
    <source>
        <dbReference type="ARBA" id="ARBA00005409"/>
    </source>
</evidence>
<feature type="region of interest" description="Disordered" evidence="2">
    <location>
        <begin position="890"/>
        <end position="924"/>
    </location>
</feature>
<evidence type="ECO:0000313" key="4">
    <source>
        <dbReference type="EMBL" id="TPX55023.1"/>
    </source>
</evidence>
<dbReference type="EMBL" id="QEAN01000001">
    <property type="protein sequence ID" value="TPX55023.1"/>
    <property type="molecule type" value="Genomic_DNA"/>
</dbReference>
<sequence>MDCRGATADRDPDHYPSAPEMEGAEAPQVSSVHEGPGQTPFRLPGRLLIASLFLPFTVLEEPIPSTSSSPASSPTTTHTAQGGLHHAPTSKSDAAIRRLTRSNTSPFLAPTHWQLTVTSHDHSQPSPPTAFTVYPSALGNIGLQNAVRSVSDQLGSVYWIGLTGCHTDGYNNTKRDAIKLKLEEYMCVPVFPTDEEVEGHYHRFCKQVLWKPFHYQLPEYPKAQSYEANAWKHYMAVNESFVQTLTDIYQEGDTIWINDYHLMLVPSLLRQKVPTARIGFFLHIPFPSSEIFRCLHMRRDLLQGLLGADLIGFQTYSFMRHFLMTATRILGLESTPRGILLDNSSVSVGIFPIGINFAALNEKSRNPEVSEMVASLAQRYVGMKVLIGRDKNDYVKGVRQKLLAYEQFLHLHPEWVGQVVLIQVALPTTEANETEAQVQDVVARINSRYGSIEYIPVVYFQQEISFSQYLALLIMADACLITSLRDGMNLTSHEYIACQSNKKSPLVISEFAGTYGSFASAIRVNPWNISEVVDAIHEALTMSEDEKASRWKELSDHVRDHSAQNFVDSFLGQLWHVHDEMQRTMGVSIPRLPVDLVLTDFIGSSRRLFFLDHDGTICRSGSHDSAETFKLRNLVQELVSDPRNIVYIMSGRTKEALAEFFHVPNLGLSAESGCFVKWADNVQWETMVPDTNFAWKQNVLEIFEYYTDRTPGSSIEMKEASIVWHFGNSDPSFGSWQASECHNHIEGALGSLFPIHTLLKKRQLEILPRSVNKGTIVRRALEHHQQHHSPRIRRSTSPNFKSSPGYSSSSPSRHSKPHTSHTPPHVSFPHRHQTVSTIDFVFAVGDDRADEYMFEFLHQVEQDSHHVPSSQPDIPYLSARSVGSATPIPTDLPSHATETTKGSSTVFTTGSNSAMPPSESTPTQSTMYILQTPTPRSPRIQQQPPMPPVQNIVTCTVGSKASNAKYYMSSVSDVLSLLDSIANTGKRGSSLRRSKSGGSGTAESGSDVESRWANGADAMTTGNQDRGGTADSGSWSSTAVEGSDRNISVGSLGFGVVGVNTICP</sequence>
<dbReference type="Gene3D" id="3.40.50.2000">
    <property type="entry name" value="Glycogen Phosphorylase B"/>
    <property type="match status" value="2"/>
</dbReference>
<proteinExistence type="inferred from homology"/>
<dbReference type="NCBIfam" id="TIGR00685">
    <property type="entry name" value="T6PP"/>
    <property type="match status" value="1"/>
</dbReference>
<feature type="region of interest" description="Disordered" evidence="2">
    <location>
        <begin position="782"/>
        <end position="830"/>
    </location>
</feature>
<reference evidence="5 6" key="1">
    <citation type="journal article" date="2019" name="Sci. Rep.">
        <title>Comparative genomics of chytrid fungi reveal insights into the obligate biotrophic and pathogenic lifestyle of Synchytrium endobioticum.</title>
        <authorList>
            <person name="van de Vossenberg B.T.L.H."/>
            <person name="Warris S."/>
            <person name="Nguyen H.D.T."/>
            <person name="van Gent-Pelzer M.P.E."/>
            <person name="Joly D.L."/>
            <person name="van de Geest H.C."/>
            <person name="Bonants P.J.M."/>
            <person name="Smith D.S."/>
            <person name="Levesque C.A."/>
            <person name="van der Lee T.A.J."/>
        </authorList>
    </citation>
    <scope>NUCLEOTIDE SEQUENCE [LARGE SCALE GENOMIC DNA]</scope>
    <source>
        <strain evidence="3 6">LEV6574</strain>
        <strain evidence="4 5">MB42</strain>
    </source>
</reference>
<dbReference type="AlphaFoldDB" id="A0A507D385"/>
<feature type="compositionally biased region" description="Low complexity" evidence="2">
    <location>
        <begin position="63"/>
        <end position="77"/>
    </location>
</feature>